<feature type="domain" description="GGDEF" evidence="1">
    <location>
        <begin position="203"/>
        <end position="333"/>
    </location>
</feature>
<dbReference type="GO" id="GO:0052621">
    <property type="term" value="F:diguanylate cyclase activity"/>
    <property type="evidence" value="ECO:0007669"/>
    <property type="project" value="TreeGrafter"/>
</dbReference>
<evidence type="ECO:0000259" key="1">
    <source>
        <dbReference type="PROSITE" id="PS50887"/>
    </source>
</evidence>
<evidence type="ECO:0000313" key="2">
    <source>
        <dbReference type="EMBL" id="KKM80092.1"/>
    </source>
</evidence>
<organism evidence="2">
    <name type="scientific">marine sediment metagenome</name>
    <dbReference type="NCBI Taxonomy" id="412755"/>
    <lineage>
        <taxon>unclassified sequences</taxon>
        <taxon>metagenomes</taxon>
        <taxon>ecological metagenomes</taxon>
    </lineage>
</organism>
<dbReference type="AlphaFoldDB" id="A0A0F9NFE7"/>
<gene>
    <name evidence="2" type="ORF">LCGC14_1343360</name>
</gene>
<dbReference type="FunFam" id="3.30.70.270:FF:000001">
    <property type="entry name" value="Diguanylate cyclase domain protein"/>
    <property type="match status" value="1"/>
</dbReference>
<dbReference type="SUPFAM" id="SSF55073">
    <property type="entry name" value="Nucleotide cyclase"/>
    <property type="match status" value="1"/>
</dbReference>
<dbReference type="InterPro" id="IPR000160">
    <property type="entry name" value="GGDEF_dom"/>
</dbReference>
<dbReference type="NCBIfam" id="TIGR00254">
    <property type="entry name" value="GGDEF"/>
    <property type="match status" value="1"/>
</dbReference>
<comment type="caution">
    <text evidence="2">The sequence shown here is derived from an EMBL/GenBank/DDBJ whole genome shotgun (WGS) entry which is preliminary data.</text>
</comment>
<dbReference type="Pfam" id="PF00990">
    <property type="entry name" value="GGDEF"/>
    <property type="match status" value="1"/>
</dbReference>
<accession>A0A0F9NFE7</accession>
<dbReference type="InterPro" id="IPR050469">
    <property type="entry name" value="Diguanylate_Cyclase"/>
</dbReference>
<dbReference type="GO" id="GO:0043709">
    <property type="term" value="P:cell adhesion involved in single-species biofilm formation"/>
    <property type="evidence" value="ECO:0007669"/>
    <property type="project" value="TreeGrafter"/>
</dbReference>
<dbReference type="Gene3D" id="3.30.70.270">
    <property type="match status" value="1"/>
</dbReference>
<dbReference type="GO" id="GO:1902201">
    <property type="term" value="P:negative regulation of bacterial-type flagellum-dependent cell motility"/>
    <property type="evidence" value="ECO:0007669"/>
    <property type="project" value="TreeGrafter"/>
</dbReference>
<proteinExistence type="predicted"/>
<reference evidence="2" key="1">
    <citation type="journal article" date="2015" name="Nature">
        <title>Complex archaea that bridge the gap between prokaryotes and eukaryotes.</title>
        <authorList>
            <person name="Spang A."/>
            <person name="Saw J.H."/>
            <person name="Jorgensen S.L."/>
            <person name="Zaremba-Niedzwiedzka K."/>
            <person name="Martijn J."/>
            <person name="Lind A.E."/>
            <person name="van Eijk R."/>
            <person name="Schleper C."/>
            <person name="Guy L."/>
            <person name="Ettema T.J."/>
        </authorList>
    </citation>
    <scope>NUCLEOTIDE SEQUENCE</scope>
</reference>
<name>A0A0F9NFE7_9ZZZZ</name>
<dbReference type="PANTHER" id="PTHR45138">
    <property type="entry name" value="REGULATORY COMPONENTS OF SENSORY TRANSDUCTION SYSTEM"/>
    <property type="match status" value="1"/>
</dbReference>
<protein>
    <recommendedName>
        <fullName evidence="1">GGDEF domain-containing protein</fullName>
    </recommendedName>
</protein>
<dbReference type="InterPro" id="IPR029787">
    <property type="entry name" value="Nucleotide_cyclase"/>
</dbReference>
<dbReference type="CDD" id="cd01949">
    <property type="entry name" value="GGDEF"/>
    <property type="match status" value="1"/>
</dbReference>
<dbReference type="InterPro" id="IPR043128">
    <property type="entry name" value="Rev_trsase/Diguanyl_cyclase"/>
</dbReference>
<sequence length="354" mass="39745">MKQQNNHCVSLINALIKITGHHDRALLEVSVLKTINDMFSIETMCMVLAQEAVNDKFVGLIRIDEKNNIISSDNGYFQNNLLDKLEGVLSSSVGSKQVETLPNKDKTAWDIVYPILNVNNVVCSLLVCHSKNNPSVHEQRIISGILHVYSNSLSLINKTQRDKLTGLFNRETLDTEITKVLMRGTGDSSVSNIDNEKRHSDDLHTWLGVVDIDHFKTINDNYGHLYGDEVIILVARLMMNSCVRDDDLVFRYGGEEFVVMLKAKTEQHAANAFDRLRQNIDNHIFPQIGNVTLSIGFVEVLGQRSATDVIGMADDALYYAKENGRNQISSYPALVHEGKLKIAEHVSNNDVSFF</sequence>
<dbReference type="EMBL" id="LAZR01008235">
    <property type="protein sequence ID" value="KKM80092.1"/>
    <property type="molecule type" value="Genomic_DNA"/>
</dbReference>
<dbReference type="SMART" id="SM00267">
    <property type="entry name" value="GGDEF"/>
    <property type="match status" value="1"/>
</dbReference>
<dbReference type="PROSITE" id="PS50887">
    <property type="entry name" value="GGDEF"/>
    <property type="match status" value="1"/>
</dbReference>
<dbReference type="PANTHER" id="PTHR45138:SF9">
    <property type="entry name" value="DIGUANYLATE CYCLASE DGCM-RELATED"/>
    <property type="match status" value="1"/>
</dbReference>
<dbReference type="GO" id="GO:0005886">
    <property type="term" value="C:plasma membrane"/>
    <property type="evidence" value="ECO:0007669"/>
    <property type="project" value="TreeGrafter"/>
</dbReference>